<evidence type="ECO:0000259" key="7">
    <source>
        <dbReference type="PROSITE" id="PS50600"/>
    </source>
</evidence>
<organism evidence="8 9">
    <name type="scientific">Neocucurbitaria cava</name>
    <dbReference type="NCBI Taxonomy" id="798079"/>
    <lineage>
        <taxon>Eukaryota</taxon>
        <taxon>Fungi</taxon>
        <taxon>Dikarya</taxon>
        <taxon>Ascomycota</taxon>
        <taxon>Pezizomycotina</taxon>
        <taxon>Dothideomycetes</taxon>
        <taxon>Pleosporomycetidae</taxon>
        <taxon>Pleosporales</taxon>
        <taxon>Pleosporineae</taxon>
        <taxon>Cucurbitariaceae</taxon>
        <taxon>Neocucurbitaria</taxon>
    </lineage>
</organism>
<dbReference type="GO" id="GO:0005737">
    <property type="term" value="C:cytoplasm"/>
    <property type="evidence" value="ECO:0007669"/>
    <property type="project" value="TreeGrafter"/>
</dbReference>
<feature type="region of interest" description="Disordered" evidence="6">
    <location>
        <begin position="926"/>
        <end position="1191"/>
    </location>
</feature>
<feature type="compositionally biased region" description="Polar residues" evidence="6">
    <location>
        <begin position="62"/>
        <end position="73"/>
    </location>
</feature>
<evidence type="ECO:0000256" key="5">
    <source>
        <dbReference type="ARBA" id="ARBA00022801"/>
    </source>
</evidence>
<dbReference type="GO" id="GO:0070139">
    <property type="term" value="F:SUMO-specific endopeptidase activity"/>
    <property type="evidence" value="ECO:0007669"/>
    <property type="project" value="TreeGrafter"/>
</dbReference>
<feature type="compositionally biased region" description="Basic and acidic residues" evidence="6">
    <location>
        <begin position="926"/>
        <end position="941"/>
    </location>
</feature>
<comment type="caution">
    <text evidence="8">The sequence shown here is derived from an EMBL/GenBank/DDBJ whole genome shotgun (WGS) entry which is preliminary data.</text>
</comment>
<dbReference type="Proteomes" id="UP001140560">
    <property type="component" value="Unassembled WGS sequence"/>
</dbReference>
<dbReference type="GO" id="GO:0005634">
    <property type="term" value="C:nucleus"/>
    <property type="evidence" value="ECO:0007669"/>
    <property type="project" value="TreeGrafter"/>
</dbReference>
<keyword evidence="3" id="KW-0645">Protease</keyword>
<keyword evidence="9" id="KW-1185">Reference proteome</keyword>
<evidence type="ECO:0000256" key="6">
    <source>
        <dbReference type="SAM" id="MobiDB-lite"/>
    </source>
</evidence>
<accession>A0A9W8YJ88</accession>
<dbReference type="GO" id="GO:0016926">
    <property type="term" value="P:protein desumoylation"/>
    <property type="evidence" value="ECO:0007669"/>
    <property type="project" value="TreeGrafter"/>
</dbReference>
<sequence length="1312" mass="147636">MNKPGSNNSFRPVNTINEINPAARTRMTTYSAKHSRRSVAPIGQTRHAGQLAYLDRERETAPTATAHNVFSRTEQARTAGGASSAKRRRSEVIIDVSDDEDVEDNNNELRGVEPPSVSYARAGTSYDMPLSARSSQSKSLSHLSDGSGSAITTVKHPSQPKSAFLATEDFFEPHRKKQRTPSSNRRQGTQRIPSLSGNSFSGSFEVHEPIVTESVHENVIGRHESARRSILDDFKQGESARSSDERQQQSRRHDTITSRHFTKARINESTSEKLVDNQQTKRNATELRNQYRPAPSKHAVTEGSEDELSMPNPKEMATGRNARRGGSISKARQAANSGVKRRVPWKAANEGWPLVFARSRDYVCHGSSMDDGRAQIYLRQDSDCWRVFTFDQTEGEFSPRICIRPQDVNTVNVDDDGTRVRLEDRTFKYFARSMQHPWHFEEDFFRDKDTMAKLFSKPLKSNDKVGTSELVHDAITEADDHTQADRQALNTPLLDQLRNISRGENEHQKLEAVSRPVRISTRPTRSTRSSLPSYETEATNNAPKVTKYSVDVGLGLPWNKPVEYGQGRQRAVVDFNDLPRLDEEEYLNDSLIDFYMIYLFNKFNVPSNKVYFFNTYFYTQLTKNTGRQSMNYKAVERWTSKIDVFSYDYIVVPINEATHWYLAIICNVANIDQTSSIEEVDKDLEEALERSRQDLVKADESADKPQPSEPLLGSNNAKPDHTEQIDDDPNLFEEESGLNIVDREDPGVEIRVHDNQVSPASHSPAAETVHAARGASDTDIIPKGILTNLVASPERRKGKRKFTQQKKDPNQPIILILDSLGSVRSGTVRALKDWLAAEGAAKRGIEATIKEKGYYPKASQIPMQSNWTDCGVYLLGYVEKFFQNPDEFKNKLLTAEMSADDDWPELKPKDMRTNMREIIVQIAKEQEVARRKEKKAKKESSSAKTSPAPIKEPAQPEMQVSQLAQVPSMGPDDDPKEPANLNATNAETNESDAQHPIEDTRPRLGSPFNPEPQHIKTATRSPTPVAAKEVSQGPISPVKAIGTLPHLRHSPRRISPEVRIPIKTPQSVASERRGKTSSDRTERQSEHVRSPVNAFQSSSPTKRPRQDEDDSQLRLPVAKTHIRSPRQQKSNPIRRSSPLMPRRREGSADRPIQINDSQDEIPVAITAFKYQQTAGASSPRKTPSRTPRRPNVLRHTSSIEEIPGPAAHAIARHHSPRGQQLIGHLLEAELDHADHERHRTRRSTARSPTTPKKNGSLYQKRGTEAMTIDLESQDADTMDLETYEARPDAMVRETPEALRSSPRLHKDGSLQQ</sequence>
<keyword evidence="4" id="KW-0833">Ubl conjugation pathway</keyword>
<dbReference type="Gene3D" id="3.40.395.10">
    <property type="entry name" value="Adenoviral Proteinase, Chain A"/>
    <property type="match status" value="1"/>
</dbReference>
<feature type="compositionally biased region" description="Basic and acidic residues" evidence="6">
    <location>
        <begin position="1286"/>
        <end position="1296"/>
    </location>
</feature>
<feature type="compositionally biased region" description="Polar residues" evidence="6">
    <location>
        <begin position="150"/>
        <end position="161"/>
    </location>
</feature>
<feature type="compositionally biased region" description="Low complexity" evidence="6">
    <location>
        <begin position="979"/>
        <end position="988"/>
    </location>
</feature>
<feature type="compositionally biased region" description="Polar residues" evidence="6">
    <location>
        <begin position="180"/>
        <end position="202"/>
    </location>
</feature>
<dbReference type="InterPro" id="IPR003653">
    <property type="entry name" value="Peptidase_C48_C"/>
</dbReference>
<feature type="region of interest" description="Disordered" evidence="6">
    <location>
        <begin position="1286"/>
        <end position="1312"/>
    </location>
</feature>
<dbReference type="InterPro" id="IPR038765">
    <property type="entry name" value="Papain-like_cys_pep_sf"/>
</dbReference>
<evidence type="ECO:0000256" key="3">
    <source>
        <dbReference type="ARBA" id="ARBA00022670"/>
    </source>
</evidence>
<feature type="compositionally biased region" description="Basic residues" evidence="6">
    <location>
        <begin position="1182"/>
        <end position="1191"/>
    </location>
</feature>
<dbReference type="PROSITE" id="PS50600">
    <property type="entry name" value="ULP_PROTEASE"/>
    <property type="match status" value="1"/>
</dbReference>
<evidence type="ECO:0000256" key="2">
    <source>
        <dbReference type="ARBA" id="ARBA00022553"/>
    </source>
</evidence>
<keyword evidence="2" id="KW-0597">Phosphoprotein</keyword>
<feature type="domain" description="Ubiquitin-like protease family profile" evidence="7">
    <location>
        <begin position="571"/>
        <end position="881"/>
    </location>
</feature>
<protein>
    <recommendedName>
        <fullName evidence="7">Ubiquitin-like protease family profile domain-containing protein</fullName>
    </recommendedName>
</protein>
<feature type="compositionally biased region" description="Basic and acidic residues" evidence="6">
    <location>
        <begin position="992"/>
        <end position="1002"/>
    </location>
</feature>
<feature type="region of interest" description="Disordered" evidence="6">
    <location>
        <begin position="230"/>
        <end position="342"/>
    </location>
</feature>
<dbReference type="OrthoDB" id="442460at2759"/>
<feature type="compositionally biased region" description="Basic and acidic residues" evidence="6">
    <location>
        <begin position="230"/>
        <end position="257"/>
    </location>
</feature>
<feature type="compositionally biased region" description="Polar residues" evidence="6">
    <location>
        <begin position="276"/>
        <end position="288"/>
    </location>
</feature>
<evidence type="ECO:0000256" key="1">
    <source>
        <dbReference type="ARBA" id="ARBA00005234"/>
    </source>
</evidence>
<dbReference type="InterPro" id="IPR051947">
    <property type="entry name" value="Sentrin-specific_protease"/>
</dbReference>
<feature type="compositionally biased region" description="Low complexity" evidence="6">
    <location>
        <begin position="130"/>
        <end position="149"/>
    </location>
</feature>
<comment type="similarity">
    <text evidence="1">Belongs to the peptidase C48 family.</text>
</comment>
<keyword evidence="5" id="KW-0378">Hydrolase</keyword>
<proteinExistence type="inferred from homology"/>
<dbReference type="SUPFAM" id="SSF54001">
    <property type="entry name" value="Cysteine proteinases"/>
    <property type="match status" value="1"/>
</dbReference>
<evidence type="ECO:0000313" key="8">
    <source>
        <dbReference type="EMBL" id="KAJ4377297.1"/>
    </source>
</evidence>
<evidence type="ECO:0000256" key="4">
    <source>
        <dbReference type="ARBA" id="ARBA00022786"/>
    </source>
</evidence>
<feature type="region of interest" description="Disordered" evidence="6">
    <location>
        <begin position="507"/>
        <end position="538"/>
    </location>
</feature>
<evidence type="ECO:0000313" key="9">
    <source>
        <dbReference type="Proteomes" id="UP001140560"/>
    </source>
</evidence>
<dbReference type="GO" id="GO:0006508">
    <property type="term" value="P:proteolysis"/>
    <property type="evidence" value="ECO:0007669"/>
    <property type="project" value="UniProtKB-KW"/>
</dbReference>
<name>A0A9W8YJ88_9PLEO</name>
<feature type="region of interest" description="Disordered" evidence="6">
    <location>
        <begin position="62"/>
        <end position="202"/>
    </location>
</feature>
<gene>
    <name evidence="8" type="ORF">N0V83_000121</name>
</gene>
<feature type="region of interest" description="Disordered" evidence="6">
    <location>
        <begin position="1234"/>
        <end position="1257"/>
    </location>
</feature>
<feature type="compositionally biased region" description="Acidic residues" evidence="6">
    <location>
        <begin position="96"/>
        <end position="106"/>
    </location>
</feature>
<dbReference type="Pfam" id="PF02902">
    <property type="entry name" value="Peptidase_C48"/>
    <property type="match status" value="1"/>
</dbReference>
<feature type="compositionally biased region" description="Basic and acidic residues" evidence="6">
    <location>
        <begin position="1070"/>
        <end position="1089"/>
    </location>
</feature>
<dbReference type="EMBL" id="JAPEUY010000001">
    <property type="protein sequence ID" value="KAJ4377297.1"/>
    <property type="molecule type" value="Genomic_DNA"/>
</dbReference>
<feature type="region of interest" description="Disordered" evidence="6">
    <location>
        <begin position="695"/>
        <end position="731"/>
    </location>
</feature>
<feature type="compositionally biased region" description="Low complexity" evidence="6">
    <location>
        <begin position="514"/>
        <end position="533"/>
    </location>
</feature>
<dbReference type="PANTHER" id="PTHR46896">
    <property type="entry name" value="SENTRIN-SPECIFIC PROTEASE"/>
    <property type="match status" value="1"/>
</dbReference>
<dbReference type="PANTHER" id="PTHR46896:SF3">
    <property type="entry name" value="FI06413P-RELATED"/>
    <property type="match status" value="1"/>
</dbReference>
<reference evidence="8" key="1">
    <citation type="submission" date="2022-10" db="EMBL/GenBank/DDBJ databases">
        <title>Tapping the CABI collections for fungal endophytes: first genome assemblies for Collariella, Neodidymelliopsis, Ascochyta clinopodiicola, Didymella pomorum, Didymosphaeria variabile, Neocosmospora piperis and Neocucurbitaria cava.</title>
        <authorList>
            <person name="Hill R."/>
        </authorList>
    </citation>
    <scope>NUCLEOTIDE SEQUENCE</scope>
    <source>
        <strain evidence="8">IMI 356814</strain>
    </source>
</reference>